<evidence type="ECO:0000259" key="7">
    <source>
        <dbReference type="Pfam" id="PF04082"/>
    </source>
</evidence>
<gene>
    <name evidence="8" type="ORF">LTR24_006789</name>
</gene>
<keyword evidence="9" id="KW-1185">Reference proteome</keyword>
<evidence type="ECO:0000256" key="6">
    <source>
        <dbReference type="SAM" id="MobiDB-lite"/>
    </source>
</evidence>
<comment type="caution">
    <text evidence="8">The sequence shown here is derived from an EMBL/GenBank/DDBJ whole genome shotgun (WGS) entry which is preliminary data.</text>
</comment>
<keyword evidence="4" id="KW-0804">Transcription</keyword>
<proteinExistence type="predicted"/>
<dbReference type="CDD" id="cd12148">
    <property type="entry name" value="fungal_TF_MHR"/>
    <property type="match status" value="1"/>
</dbReference>
<feature type="compositionally biased region" description="Polar residues" evidence="6">
    <location>
        <begin position="21"/>
        <end position="33"/>
    </location>
</feature>
<keyword evidence="3" id="KW-0805">Transcription regulation</keyword>
<evidence type="ECO:0000313" key="9">
    <source>
        <dbReference type="Proteomes" id="UP001345013"/>
    </source>
</evidence>
<evidence type="ECO:0000256" key="3">
    <source>
        <dbReference type="ARBA" id="ARBA00023015"/>
    </source>
</evidence>
<keyword evidence="5" id="KW-0539">Nucleus</keyword>
<name>A0ABR0K5V6_9EURO</name>
<sequence>MVLPSPESDVVNAPSEHGDNRSVQTLDPRNSPKTTRDVLQIKPRGSVASTGGTYDLQPVNSNSSYPGEPPRFDPGYWTPTVLSSINWLPMSKSMSYDNMNQISPVPLLPSPNYNHATSTGLDNISQIHRVESLGTPPTMSSNTESTGRRSTWSGEYYVDGDAGRLPRIKRQKIIARRPSELRSPEFGWRLVWAPPMTSESPVGPHFAEFEYEAMHSAFLILCVNCAPVTAPFVSGDFPSLEAFDYLIHLFFKHVHQSLPFVHRPTFNPDHEGRWILLLSMASISCWFLEDEFAVEFAESLLEFLRRVTLFCDSSNGWQRTFTNCRHAQIVLLLLLSASASKHESVKMWSDRCVGELCYLVNSSICRSYPKGQYERAGMPPSAEWLVWSEDEQTRRTAFLVWQIGFLRFMQNADGRPPVTLDSIASIRLPCTDAMFEAQDAETWQELEARSSRATFLEALQNLYIDKKLLPEIGDFSHILLIYGVVQRTREVQDHVQQPLSRFEPSAEKQRSSEMNIQPVWAPSVPIYMKWRNSACDCLDILHWQANAAIGMAAGLEPAKVMHLHFARILMLVPLDHLLGLARMINIPFASSADTGKSSPEETEMKRAVQRWAISDQYKARLAAIHAGVTFWHVRRYSTNAHYEPFAVLGATLTLWALSTFSPRLHTMDQSPRLAETQETDACEIILIDRPTDDELVQQFVRDGLKMRVHMTGVDDLWAPAAPYRVLREGKKLLARLGAWSGETERAITLLDGLMMARFREV</sequence>
<evidence type="ECO:0000256" key="5">
    <source>
        <dbReference type="ARBA" id="ARBA00023242"/>
    </source>
</evidence>
<dbReference type="EMBL" id="JAVRRG010000092">
    <property type="protein sequence ID" value="KAK5087348.1"/>
    <property type="molecule type" value="Genomic_DNA"/>
</dbReference>
<evidence type="ECO:0000256" key="4">
    <source>
        <dbReference type="ARBA" id="ARBA00023163"/>
    </source>
</evidence>
<feature type="compositionally biased region" description="Polar residues" evidence="6">
    <location>
        <begin position="47"/>
        <end position="65"/>
    </location>
</feature>
<dbReference type="PANTHER" id="PTHR47660">
    <property type="entry name" value="TRANSCRIPTION FACTOR WITH C2H2 AND ZN(2)-CYS(6) DNA BINDING DOMAIN (EUROFUNG)-RELATED-RELATED"/>
    <property type="match status" value="1"/>
</dbReference>
<organism evidence="8 9">
    <name type="scientific">Lithohypha guttulata</name>
    <dbReference type="NCBI Taxonomy" id="1690604"/>
    <lineage>
        <taxon>Eukaryota</taxon>
        <taxon>Fungi</taxon>
        <taxon>Dikarya</taxon>
        <taxon>Ascomycota</taxon>
        <taxon>Pezizomycotina</taxon>
        <taxon>Eurotiomycetes</taxon>
        <taxon>Chaetothyriomycetidae</taxon>
        <taxon>Chaetothyriales</taxon>
        <taxon>Trichomeriaceae</taxon>
        <taxon>Lithohypha</taxon>
    </lineage>
</organism>
<keyword evidence="1" id="KW-0479">Metal-binding</keyword>
<evidence type="ECO:0000256" key="1">
    <source>
        <dbReference type="ARBA" id="ARBA00022723"/>
    </source>
</evidence>
<dbReference type="InterPro" id="IPR007219">
    <property type="entry name" value="XnlR_reg_dom"/>
</dbReference>
<reference evidence="8 9" key="1">
    <citation type="submission" date="2023-08" db="EMBL/GenBank/DDBJ databases">
        <title>Black Yeasts Isolated from many extreme environments.</title>
        <authorList>
            <person name="Coleine C."/>
            <person name="Stajich J.E."/>
            <person name="Selbmann L."/>
        </authorList>
    </citation>
    <scope>NUCLEOTIDE SEQUENCE [LARGE SCALE GENOMIC DNA]</scope>
    <source>
        <strain evidence="8 9">CCFEE 5885</strain>
    </source>
</reference>
<dbReference type="Proteomes" id="UP001345013">
    <property type="component" value="Unassembled WGS sequence"/>
</dbReference>
<dbReference type="Pfam" id="PF04082">
    <property type="entry name" value="Fungal_trans"/>
    <property type="match status" value="1"/>
</dbReference>
<evidence type="ECO:0000256" key="2">
    <source>
        <dbReference type="ARBA" id="ARBA00022833"/>
    </source>
</evidence>
<feature type="region of interest" description="Disordered" evidence="6">
    <location>
        <begin position="1"/>
        <end position="71"/>
    </location>
</feature>
<dbReference type="PANTHER" id="PTHR47660:SF7">
    <property type="entry name" value="TRANSCRIPTION FACTOR WITH C2H2 AND ZN(2)-CYS(6) DNA BINDING DOMAIN (EUROFUNG)"/>
    <property type="match status" value="1"/>
</dbReference>
<feature type="domain" description="Xylanolytic transcriptional activator regulatory" evidence="7">
    <location>
        <begin position="247"/>
        <end position="463"/>
    </location>
</feature>
<keyword evidence="2" id="KW-0862">Zinc</keyword>
<accession>A0ABR0K5V6</accession>
<protein>
    <recommendedName>
        <fullName evidence="7">Xylanolytic transcriptional activator regulatory domain-containing protein</fullName>
    </recommendedName>
</protein>
<evidence type="ECO:0000313" key="8">
    <source>
        <dbReference type="EMBL" id="KAK5087348.1"/>
    </source>
</evidence>